<accession>A0ABY7E1Y6</accession>
<gene>
    <name evidence="2" type="ORF">MAR_007739</name>
</gene>
<protein>
    <submittedName>
        <fullName evidence="2">Uncharacterized protein</fullName>
    </submittedName>
</protein>
<feature type="compositionally biased region" description="Basic and acidic residues" evidence="1">
    <location>
        <begin position="1"/>
        <end position="13"/>
    </location>
</feature>
<reference evidence="2" key="1">
    <citation type="submission" date="2022-11" db="EMBL/GenBank/DDBJ databases">
        <title>Centuries of genome instability and evolution in soft-shell clam transmissible cancer (bioRxiv).</title>
        <authorList>
            <person name="Hart S.F.M."/>
            <person name="Yonemitsu M.A."/>
            <person name="Giersch R.M."/>
            <person name="Beal B.F."/>
            <person name="Arriagada G."/>
            <person name="Davis B.W."/>
            <person name="Ostrander E.A."/>
            <person name="Goff S.P."/>
            <person name="Metzger M.J."/>
        </authorList>
    </citation>
    <scope>NUCLEOTIDE SEQUENCE</scope>
    <source>
        <strain evidence="2">MELC-2E11</strain>
        <tissue evidence="2">Siphon/mantle</tissue>
    </source>
</reference>
<name>A0ABY7E1Y6_MYAAR</name>
<evidence type="ECO:0000313" key="3">
    <source>
        <dbReference type="Proteomes" id="UP001164746"/>
    </source>
</evidence>
<feature type="region of interest" description="Disordered" evidence="1">
    <location>
        <begin position="1"/>
        <end position="30"/>
    </location>
</feature>
<proteinExistence type="predicted"/>
<dbReference type="Proteomes" id="UP001164746">
    <property type="component" value="Chromosome 4"/>
</dbReference>
<evidence type="ECO:0000256" key="1">
    <source>
        <dbReference type="SAM" id="MobiDB-lite"/>
    </source>
</evidence>
<organism evidence="2 3">
    <name type="scientific">Mya arenaria</name>
    <name type="common">Soft-shell clam</name>
    <dbReference type="NCBI Taxonomy" id="6604"/>
    <lineage>
        <taxon>Eukaryota</taxon>
        <taxon>Metazoa</taxon>
        <taxon>Spiralia</taxon>
        <taxon>Lophotrochozoa</taxon>
        <taxon>Mollusca</taxon>
        <taxon>Bivalvia</taxon>
        <taxon>Autobranchia</taxon>
        <taxon>Heteroconchia</taxon>
        <taxon>Euheterodonta</taxon>
        <taxon>Imparidentia</taxon>
        <taxon>Neoheterodontei</taxon>
        <taxon>Myida</taxon>
        <taxon>Myoidea</taxon>
        <taxon>Myidae</taxon>
        <taxon>Mya</taxon>
    </lineage>
</organism>
<sequence length="147" mass="16942">MPIKKNTDKENQQRRTTKKNNNENTNNKKYRAIDTPLTLKTSVAHVRNDSSWPQSSSPSAISLIRSAPRLANILSRWVSISERARDNQHERLMLEFCDVIVIHTAHLEKKRLHLTITGDDKSMETFCEHPTVISRLVIVMAVVFEDH</sequence>
<dbReference type="EMBL" id="CP111015">
    <property type="protein sequence ID" value="WAR01181.1"/>
    <property type="molecule type" value="Genomic_DNA"/>
</dbReference>
<evidence type="ECO:0000313" key="2">
    <source>
        <dbReference type="EMBL" id="WAR01181.1"/>
    </source>
</evidence>
<keyword evidence="3" id="KW-1185">Reference proteome</keyword>